<name>A0A2G6MU09_9BACT</name>
<dbReference type="Proteomes" id="UP000231203">
    <property type="component" value="Unassembled WGS sequence"/>
</dbReference>
<evidence type="ECO:0000313" key="1">
    <source>
        <dbReference type="EMBL" id="PIE63109.1"/>
    </source>
</evidence>
<sequence length="66" mass="7420">MTTIKSATDTPDFKSPSRHANELILGMSVRWRNTEGGLKDKQMGDFILTMGLKFAENGEIWQAYGK</sequence>
<gene>
    <name evidence="1" type="ORF">CSA25_01955</name>
</gene>
<accession>A0A2G6MU09</accession>
<dbReference type="AlphaFoldDB" id="A0A2G6MU09"/>
<comment type="caution">
    <text evidence="1">The sequence shown here is derived from an EMBL/GenBank/DDBJ whole genome shotgun (WGS) entry which is preliminary data.</text>
</comment>
<protein>
    <submittedName>
        <fullName evidence="1">Uncharacterized protein</fullName>
    </submittedName>
</protein>
<evidence type="ECO:0000313" key="2">
    <source>
        <dbReference type="Proteomes" id="UP000231203"/>
    </source>
</evidence>
<dbReference type="EMBL" id="PDTI01000016">
    <property type="protein sequence ID" value="PIE63109.1"/>
    <property type="molecule type" value="Genomic_DNA"/>
</dbReference>
<proteinExistence type="predicted"/>
<organism evidence="1 2">
    <name type="scientific">Desulfobacter postgatei</name>
    <dbReference type="NCBI Taxonomy" id="2293"/>
    <lineage>
        <taxon>Bacteria</taxon>
        <taxon>Pseudomonadati</taxon>
        <taxon>Thermodesulfobacteriota</taxon>
        <taxon>Desulfobacteria</taxon>
        <taxon>Desulfobacterales</taxon>
        <taxon>Desulfobacteraceae</taxon>
        <taxon>Desulfobacter</taxon>
    </lineage>
</organism>
<reference evidence="1 2" key="1">
    <citation type="submission" date="2017-10" db="EMBL/GenBank/DDBJ databases">
        <title>Novel microbial diversity and functional potential in the marine mammal oral microbiome.</title>
        <authorList>
            <person name="Dudek N.K."/>
            <person name="Sun C.L."/>
            <person name="Burstein D."/>
            <person name="Kantor R.S."/>
            <person name="Aliaga Goltsman D.S."/>
            <person name="Bik E.M."/>
            <person name="Thomas B.C."/>
            <person name="Banfield J.F."/>
            <person name="Relman D.A."/>
        </authorList>
    </citation>
    <scope>NUCLEOTIDE SEQUENCE [LARGE SCALE GENOMIC DNA]</scope>
    <source>
        <strain evidence="1">DOLJORAL78_47_202</strain>
    </source>
</reference>